<dbReference type="InterPro" id="IPR003658">
    <property type="entry name" value="Anti-sigma_ant"/>
</dbReference>
<evidence type="ECO:0000313" key="4">
    <source>
        <dbReference type="EMBL" id="GAA4985200.1"/>
    </source>
</evidence>
<protein>
    <recommendedName>
        <fullName evidence="2">Anti-sigma factor antagonist</fullName>
    </recommendedName>
</protein>
<name>A0ABP9I1M5_9ACTN</name>
<evidence type="ECO:0000313" key="5">
    <source>
        <dbReference type="Proteomes" id="UP001500466"/>
    </source>
</evidence>
<dbReference type="EMBL" id="BAABHS010000029">
    <property type="protein sequence ID" value="GAA4985200.1"/>
    <property type="molecule type" value="Genomic_DNA"/>
</dbReference>
<keyword evidence="5" id="KW-1185">Reference proteome</keyword>
<dbReference type="PANTHER" id="PTHR33495:SF2">
    <property type="entry name" value="ANTI-SIGMA FACTOR ANTAGONIST TM_1081-RELATED"/>
    <property type="match status" value="1"/>
</dbReference>
<dbReference type="PROSITE" id="PS50801">
    <property type="entry name" value="STAS"/>
    <property type="match status" value="1"/>
</dbReference>
<dbReference type="Pfam" id="PF01740">
    <property type="entry name" value="STAS"/>
    <property type="match status" value="1"/>
</dbReference>
<proteinExistence type="inferred from homology"/>
<dbReference type="Proteomes" id="UP001500466">
    <property type="component" value="Unassembled WGS sequence"/>
</dbReference>
<reference evidence="5" key="1">
    <citation type="journal article" date="2019" name="Int. J. Syst. Evol. Microbiol.">
        <title>The Global Catalogue of Microorganisms (GCM) 10K type strain sequencing project: providing services to taxonomists for standard genome sequencing and annotation.</title>
        <authorList>
            <consortium name="The Broad Institute Genomics Platform"/>
            <consortium name="The Broad Institute Genome Sequencing Center for Infectious Disease"/>
            <person name="Wu L."/>
            <person name="Ma J."/>
        </authorList>
    </citation>
    <scope>NUCLEOTIDE SEQUENCE [LARGE SCALE GENOMIC DNA]</scope>
    <source>
        <strain evidence="5">JCM 17986</strain>
    </source>
</reference>
<sequence>MPHADSRHRPPAAEGLMPFEPAPLVVAVQSDPPDVWIRVGGEVDLDSVPRLRDAFDKALAERPERLHLDMAAVEFCDSSGLNTLILACQRLAEWDGRMLLTPSRRVRRLLDLTGAAELFTLDAVPGDPL</sequence>
<dbReference type="InterPro" id="IPR002645">
    <property type="entry name" value="STAS_dom"/>
</dbReference>
<comment type="caution">
    <text evidence="4">The sequence shown here is derived from an EMBL/GenBank/DDBJ whole genome shotgun (WGS) entry which is preliminary data.</text>
</comment>
<dbReference type="NCBIfam" id="TIGR00377">
    <property type="entry name" value="ant_ant_sig"/>
    <property type="match status" value="1"/>
</dbReference>
<comment type="similarity">
    <text evidence="1 2">Belongs to the anti-sigma-factor antagonist family.</text>
</comment>
<organism evidence="4 5">
    <name type="scientific">Yinghuangia aomiensis</name>
    <dbReference type="NCBI Taxonomy" id="676205"/>
    <lineage>
        <taxon>Bacteria</taxon>
        <taxon>Bacillati</taxon>
        <taxon>Actinomycetota</taxon>
        <taxon>Actinomycetes</taxon>
        <taxon>Kitasatosporales</taxon>
        <taxon>Streptomycetaceae</taxon>
        <taxon>Yinghuangia</taxon>
    </lineage>
</organism>
<evidence type="ECO:0000256" key="1">
    <source>
        <dbReference type="ARBA" id="ARBA00009013"/>
    </source>
</evidence>
<dbReference type="CDD" id="cd07043">
    <property type="entry name" value="STAS_anti-anti-sigma_factors"/>
    <property type="match status" value="1"/>
</dbReference>
<gene>
    <name evidence="4" type="ORF">GCM10023205_64390</name>
</gene>
<dbReference type="PANTHER" id="PTHR33495">
    <property type="entry name" value="ANTI-SIGMA FACTOR ANTAGONIST TM_1081-RELATED-RELATED"/>
    <property type="match status" value="1"/>
</dbReference>
<dbReference type="Gene3D" id="3.30.750.24">
    <property type="entry name" value="STAS domain"/>
    <property type="match status" value="1"/>
</dbReference>
<evidence type="ECO:0000256" key="2">
    <source>
        <dbReference type="RuleBase" id="RU003749"/>
    </source>
</evidence>
<feature type="domain" description="STAS" evidence="3">
    <location>
        <begin position="37"/>
        <end position="129"/>
    </location>
</feature>
<dbReference type="SUPFAM" id="SSF52091">
    <property type="entry name" value="SpoIIaa-like"/>
    <property type="match status" value="1"/>
</dbReference>
<accession>A0ABP9I1M5</accession>
<dbReference type="InterPro" id="IPR036513">
    <property type="entry name" value="STAS_dom_sf"/>
</dbReference>
<evidence type="ECO:0000259" key="3">
    <source>
        <dbReference type="PROSITE" id="PS50801"/>
    </source>
</evidence>